<gene>
    <name evidence="2" type="ORF">EKO23_13020</name>
</gene>
<dbReference type="SUPFAM" id="SSF52540">
    <property type="entry name" value="P-loop containing nucleoside triphosphate hydrolases"/>
    <property type="match status" value="1"/>
</dbReference>
<dbReference type="InterPro" id="IPR027417">
    <property type="entry name" value="P-loop_NTPase"/>
</dbReference>
<name>A0A4Q4ZBS6_9ACTN</name>
<protein>
    <recommendedName>
        <fullName evidence="4">Sulfotransferase family protein</fullName>
    </recommendedName>
</protein>
<evidence type="ECO:0000256" key="1">
    <source>
        <dbReference type="SAM" id="MobiDB-lite"/>
    </source>
</evidence>
<keyword evidence="3" id="KW-1185">Reference proteome</keyword>
<dbReference type="AlphaFoldDB" id="A0A4Q4ZBS6"/>
<dbReference type="Proteomes" id="UP000295198">
    <property type="component" value="Unassembled WGS sequence"/>
</dbReference>
<reference evidence="2 3" key="1">
    <citation type="submission" date="2019-01" db="EMBL/GenBank/DDBJ databases">
        <title>Nocardioides guangzhouensis sp. nov., an actinobacterium isolated from soil.</title>
        <authorList>
            <person name="Fu Y."/>
            <person name="Cai Y."/>
            <person name="Lin Z."/>
            <person name="Chen P."/>
        </authorList>
    </citation>
    <scope>NUCLEOTIDE SEQUENCE [LARGE SCALE GENOMIC DNA]</scope>
    <source>
        <strain evidence="2 3">130</strain>
    </source>
</reference>
<evidence type="ECO:0008006" key="4">
    <source>
        <dbReference type="Google" id="ProtNLM"/>
    </source>
</evidence>
<dbReference type="Gene3D" id="3.40.50.300">
    <property type="entry name" value="P-loop containing nucleotide triphosphate hydrolases"/>
    <property type="match status" value="1"/>
</dbReference>
<evidence type="ECO:0000313" key="3">
    <source>
        <dbReference type="Proteomes" id="UP000295198"/>
    </source>
</evidence>
<organism evidence="2 3">
    <name type="scientific">Nocardioides guangzhouensis</name>
    <dbReference type="NCBI Taxonomy" id="2497878"/>
    <lineage>
        <taxon>Bacteria</taxon>
        <taxon>Bacillati</taxon>
        <taxon>Actinomycetota</taxon>
        <taxon>Actinomycetes</taxon>
        <taxon>Propionibacteriales</taxon>
        <taxon>Nocardioidaceae</taxon>
        <taxon>Nocardioides</taxon>
    </lineage>
</organism>
<feature type="region of interest" description="Disordered" evidence="1">
    <location>
        <begin position="306"/>
        <end position="335"/>
    </location>
</feature>
<dbReference type="EMBL" id="SDKM01000017">
    <property type="protein sequence ID" value="RYP85393.1"/>
    <property type="molecule type" value="Genomic_DNA"/>
</dbReference>
<dbReference type="Pfam" id="PF13469">
    <property type="entry name" value="Sulfotransfer_3"/>
    <property type="match status" value="1"/>
</dbReference>
<comment type="caution">
    <text evidence="2">The sequence shown here is derived from an EMBL/GenBank/DDBJ whole genome shotgun (WGS) entry which is preliminary data.</text>
</comment>
<sequence>MVNVLVLITGVGRSGTSTMSGTLHHLGLFVPGPYLGANESNPKGFFESKWSLEFHKRIAGAAGIADFDGRPEALELFREAITPADRGTLTAFLAEQAAIDSQVVVKDPRSVWAQKLWRDAAADAGMEIRYVSMLRHPAEVVGSRTTYYASKADEDKRQAYATTTIARWVNNSLVSERETRAERRSFVGYAELLEDWRPVVTRLADELGLVYGSEVRAGVPSPVDDFIDPGLRRHQVTWDDLETPRDLQDAAQEVWDHLAVIAASGGSDPDSSAALDRLAERYDRILRDAQAIAHDSIEGIRVAARRAGAREERERARRRPAAPKTPSGDDRRIRDVGGRELLRIAGRRFTHRFGNR</sequence>
<evidence type="ECO:0000313" key="2">
    <source>
        <dbReference type="EMBL" id="RYP85393.1"/>
    </source>
</evidence>
<accession>A0A4Q4ZBS6</accession>
<proteinExistence type="predicted"/>